<dbReference type="GeneID" id="8438607"/>
<reference evidence="3" key="1">
    <citation type="journal article" date="2009" name="Genome Res.">
        <title>Comparative genomic analyses of the human fungal pathogens Coccidioides and their relatives.</title>
        <authorList>
            <person name="Sharpton T.J."/>
            <person name="Stajich J.E."/>
            <person name="Rounsley S.D."/>
            <person name="Gardner M.J."/>
            <person name="Wortman J.R."/>
            <person name="Jordar V.S."/>
            <person name="Maiti R."/>
            <person name="Kodira C.D."/>
            <person name="Neafsey D.E."/>
            <person name="Zeng Q."/>
            <person name="Hung C.-Y."/>
            <person name="McMahan C."/>
            <person name="Muszewska A."/>
            <person name="Grynberg M."/>
            <person name="Mandel M.A."/>
            <person name="Kellner E.M."/>
            <person name="Barker B.M."/>
            <person name="Galgiani J.N."/>
            <person name="Orbach M.J."/>
            <person name="Kirkland T.N."/>
            <person name="Cole G.T."/>
            <person name="Henn M.R."/>
            <person name="Birren B.W."/>
            <person name="Taylor J.W."/>
        </authorList>
    </citation>
    <scope>NUCLEOTIDE SEQUENCE [LARGE SCALE GENOMIC DNA]</scope>
    <source>
        <strain evidence="3">UAMH 1704</strain>
    </source>
</reference>
<evidence type="ECO:0000313" key="2">
    <source>
        <dbReference type="EMBL" id="EEP76789.1"/>
    </source>
</evidence>
<name>C4JJ31_UNCRE</name>
<dbReference type="InParanoid" id="C4JJ31"/>
<keyword evidence="3" id="KW-1185">Reference proteome</keyword>
<organism evidence="2 3">
    <name type="scientific">Uncinocarpus reesii (strain UAMH 1704)</name>
    <dbReference type="NCBI Taxonomy" id="336963"/>
    <lineage>
        <taxon>Eukaryota</taxon>
        <taxon>Fungi</taxon>
        <taxon>Dikarya</taxon>
        <taxon>Ascomycota</taxon>
        <taxon>Pezizomycotina</taxon>
        <taxon>Eurotiomycetes</taxon>
        <taxon>Eurotiomycetidae</taxon>
        <taxon>Onygenales</taxon>
        <taxon>Onygenaceae</taxon>
        <taxon>Uncinocarpus</taxon>
    </lineage>
</organism>
<dbReference type="KEGG" id="ure:UREG_01638"/>
<dbReference type="RefSeq" id="XP_002542122.1">
    <property type="nucleotide sequence ID" value="XM_002542076.1"/>
</dbReference>
<gene>
    <name evidence="2" type="ORF">UREG_01638</name>
</gene>
<sequence length="342" mass="37370">MPLSPCKFWFCPPHHGPPRCAGFLNHGASPNRLPVQNDINPGTLNPHPALATILLCKGAPGQMHVYLGPVVIWLGLSDSCITKRKEELSEDEDRHLWTSLPLPLLDQSRRGMTGPRQSCEGFSLSHTGSRTGSRPARSQDAVPGSGSPSTFWGFSADVLLGSQPELVLFSPQEHQLFEKAVSCPKMATSISGIPAMIAKGSFLGSDSNDRLRAGALTQLDQSFFPIRSQPQSRFFFEPLSPPIRRCGSRIIIIRPSLIPSLPGAPLRSNRLINTGWLIIFHQDDSKDREAFAVILLEENEDYPSTPVISDPQEAREKEPRTKADARANKLTLLSQGGSASLV</sequence>
<protein>
    <submittedName>
        <fullName evidence="2">Uncharacterized protein</fullName>
    </submittedName>
</protein>
<feature type="compositionally biased region" description="Basic and acidic residues" evidence="1">
    <location>
        <begin position="312"/>
        <end position="327"/>
    </location>
</feature>
<dbReference type="VEuPathDB" id="FungiDB:UREG_01638"/>
<dbReference type="HOGENOM" id="CLU_811811_0_0_1"/>
<accession>C4JJ31</accession>
<dbReference type="Proteomes" id="UP000002058">
    <property type="component" value="Unassembled WGS sequence"/>
</dbReference>
<dbReference type="AlphaFoldDB" id="C4JJ31"/>
<proteinExistence type="predicted"/>
<evidence type="ECO:0000256" key="1">
    <source>
        <dbReference type="SAM" id="MobiDB-lite"/>
    </source>
</evidence>
<evidence type="ECO:0000313" key="3">
    <source>
        <dbReference type="Proteomes" id="UP000002058"/>
    </source>
</evidence>
<feature type="region of interest" description="Disordered" evidence="1">
    <location>
        <begin position="304"/>
        <end position="329"/>
    </location>
</feature>
<feature type="region of interest" description="Disordered" evidence="1">
    <location>
        <begin position="107"/>
        <end position="145"/>
    </location>
</feature>
<dbReference type="EMBL" id="CH476615">
    <property type="protein sequence ID" value="EEP76789.1"/>
    <property type="molecule type" value="Genomic_DNA"/>
</dbReference>